<evidence type="ECO:0000313" key="1">
    <source>
        <dbReference type="EMBL" id="KYH24068.1"/>
    </source>
</evidence>
<accession>A0A151A8P7</accession>
<sequence>MKYKPPLSKPTADYTLLLDESRLRTEDLWNELADQGASRLGSVLTNSKGCSSYGTPRIAKGAETIHERVLSCLSELGEKTPFFRVGMNRRIGRFT</sequence>
<gene>
    <name evidence="1" type="ORF">HAPAU_41470</name>
</gene>
<evidence type="ECO:0000313" key="2">
    <source>
        <dbReference type="Proteomes" id="UP000075321"/>
    </source>
</evidence>
<dbReference type="AlphaFoldDB" id="A0A151A8P7"/>
<comment type="caution">
    <text evidence="1">The sequence shown here is derived from an EMBL/GenBank/DDBJ whole genome shotgun (WGS) entry which is preliminary data.</text>
</comment>
<dbReference type="Proteomes" id="UP000075321">
    <property type="component" value="Unassembled WGS sequence"/>
</dbReference>
<organism evidence="1 2">
    <name type="scientific">Halalkalicoccus paucihalophilus</name>
    <dbReference type="NCBI Taxonomy" id="1008153"/>
    <lineage>
        <taxon>Archaea</taxon>
        <taxon>Methanobacteriati</taxon>
        <taxon>Methanobacteriota</taxon>
        <taxon>Stenosarchaea group</taxon>
        <taxon>Halobacteria</taxon>
        <taxon>Halobacteriales</taxon>
        <taxon>Halococcaceae</taxon>
        <taxon>Halalkalicoccus</taxon>
    </lineage>
</organism>
<keyword evidence="2" id="KW-1185">Reference proteome</keyword>
<dbReference type="EMBL" id="LTAZ01000017">
    <property type="protein sequence ID" value="KYH24068.1"/>
    <property type="molecule type" value="Genomic_DNA"/>
</dbReference>
<proteinExistence type="predicted"/>
<reference evidence="1 2" key="1">
    <citation type="submission" date="2016-02" db="EMBL/GenBank/DDBJ databases">
        <title>Genome sequence of Halalkalicoccus paucihalophilus DSM 24557.</title>
        <authorList>
            <person name="Poehlein A."/>
            <person name="Daniel R."/>
        </authorList>
    </citation>
    <scope>NUCLEOTIDE SEQUENCE [LARGE SCALE GENOMIC DNA]</scope>
    <source>
        <strain evidence="1 2">DSM 24557</strain>
    </source>
</reference>
<name>A0A151A8P7_9EURY</name>
<dbReference type="PATRIC" id="fig|1008153.3.peg.4447"/>
<protein>
    <submittedName>
        <fullName evidence="1">Uncharacterized protein</fullName>
    </submittedName>
</protein>